<reference evidence="2 3" key="1">
    <citation type="submission" date="2015-03" db="EMBL/GenBank/DDBJ databases">
        <authorList>
            <person name="Hassan Y."/>
            <person name="Lepp D."/>
            <person name="Li X.-Z."/>
            <person name="Zhou T."/>
        </authorList>
    </citation>
    <scope>NUCLEOTIDE SEQUENCE [LARGE SCALE GENOMIC DNA]</scope>
    <source>
        <strain evidence="2 3">IPL18</strain>
    </source>
</reference>
<feature type="domain" description="N-acetyltransferase" evidence="1">
    <location>
        <begin position="2"/>
        <end position="196"/>
    </location>
</feature>
<name>A0A0F5FKT6_9HYPH</name>
<dbReference type="PANTHER" id="PTHR13170">
    <property type="entry name" value="O-GLCNACASE"/>
    <property type="match status" value="1"/>
</dbReference>
<evidence type="ECO:0000313" key="3">
    <source>
        <dbReference type="Proteomes" id="UP000033649"/>
    </source>
</evidence>
<dbReference type="GO" id="GO:0016747">
    <property type="term" value="F:acyltransferase activity, transferring groups other than amino-acyl groups"/>
    <property type="evidence" value="ECO:0007669"/>
    <property type="project" value="InterPro"/>
</dbReference>
<dbReference type="RefSeq" id="WP_046103850.1">
    <property type="nucleotide sequence ID" value="NZ_JZEY01000054.1"/>
</dbReference>
<dbReference type="InterPro" id="IPR016181">
    <property type="entry name" value="Acyl_CoA_acyltransferase"/>
</dbReference>
<keyword evidence="3" id="KW-1185">Reference proteome</keyword>
<gene>
    <name evidence="2" type="ORF">VE26_03955</name>
</gene>
<comment type="caution">
    <text evidence="2">The sequence shown here is derived from an EMBL/GenBank/DDBJ whole genome shotgun (WGS) entry which is preliminary data.</text>
</comment>
<dbReference type="GO" id="GO:0009100">
    <property type="term" value="P:glycoprotein metabolic process"/>
    <property type="evidence" value="ECO:0007669"/>
    <property type="project" value="TreeGrafter"/>
</dbReference>
<dbReference type="STRING" id="429727.VE26_03955"/>
<dbReference type="GO" id="GO:0016231">
    <property type="term" value="F:beta-N-acetylglucosaminidase activity"/>
    <property type="evidence" value="ECO:0007669"/>
    <property type="project" value="TreeGrafter"/>
</dbReference>
<dbReference type="CDD" id="cd04301">
    <property type="entry name" value="NAT_SF"/>
    <property type="match status" value="1"/>
</dbReference>
<dbReference type="PANTHER" id="PTHR13170:SF16">
    <property type="entry name" value="PROTEIN O-GLCNACASE"/>
    <property type="match status" value="1"/>
</dbReference>
<proteinExistence type="predicted"/>
<dbReference type="PATRIC" id="fig|429727.3.peg.822"/>
<dbReference type="OrthoDB" id="8593648at2"/>
<dbReference type="AlphaFoldDB" id="A0A0F5FKT6"/>
<dbReference type="EMBL" id="JZEY01000054">
    <property type="protein sequence ID" value="KKB09160.1"/>
    <property type="molecule type" value="Genomic_DNA"/>
</dbReference>
<sequence>MVILRPYSPLDLDALYTICVKTGDSGRDATPLHNDLDLIGHIYAAPYGVLEPENVFVAEDENGVGGYVVGTLDTDRFADRLDTEWWPALQARYASADDMTEADQGRIGAIMQPHRSPEDLVRDYPAHIHMNLLPHLRGQRVGSRLLGLWIDQARAKGVTGIHLGASARNEGGMAFWSRSGFTRLREDGAVWFGMKL</sequence>
<protein>
    <recommendedName>
        <fullName evidence="1">N-acetyltransferase domain-containing protein</fullName>
    </recommendedName>
</protein>
<dbReference type="SUPFAM" id="SSF55729">
    <property type="entry name" value="Acyl-CoA N-acyltransferases (Nat)"/>
    <property type="match status" value="1"/>
</dbReference>
<dbReference type="InterPro" id="IPR000182">
    <property type="entry name" value="GNAT_dom"/>
</dbReference>
<accession>A0A0F5FKT6</accession>
<organism evidence="2 3">
    <name type="scientific">Devosia chinhatensis</name>
    <dbReference type="NCBI Taxonomy" id="429727"/>
    <lineage>
        <taxon>Bacteria</taxon>
        <taxon>Pseudomonadati</taxon>
        <taxon>Pseudomonadota</taxon>
        <taxon>Alphaproteobacteria</taxon>
        <taxon>Hyphomicrobiales</taxon>
        <taxon>Devosiaceae</taxon>
        <taxon>Devosia</taxon>
    </lineage>
</organism>
<evidence type="ECO:0000259" key="1">
    <source>
        <dbReference type="PROSITE" id="PS51186"/>
    </source>
</evidence>
<dbReference type="Proteomes" id="UP000033649">
    <property type="component" value="Unassembled WGS sequence"/>
</dbReference>
<dbReference type="InterPro" id="IPR051822">
    <property type="entry name" value="Glycosyl_Hydrolase_84"/>
</dbReference>
<dbReference type="Pfam" id="PF00583">
    <property type="entry name" value="Acetyltransf_1"/>
    <property type="match status" value="1"/>
</dbReference>
<dbReference type="Gene3D" id="3.40.630.30">
    <property type="match status" value="1"/>
</dbReference>
<dbReference type="PROSITE" id="PS51186">
    <property type="entry name" value="GNAT"/>
    <property type="match status" value="1"/>
</dbReference>
<evidence type="ECO:0000313" key="2">
    <source>
        <dbReference type="EMBL" id="KKB09160.1"/>
    </source>
</evidence>